<gene>
    <name evidence="2" type="ORF">HORIV_47730</name>
</gene>
<organism evidence="2 3">
    <name type="scientific">Vreelandella olivaria</name>
    <dbReference type="NCBI Taxonomy" id="390919"/>
    <lineage>
        <taxon>Bacteria</taxon>
        <taxon>Pseudomonadati</taxon>
        <taxon>Pseudomonadota</taxon>
        <taxon>Gammaproteobacteria</taxon>
        <taxon>Oceanospirillales</taxon>
        <taxon>Halomonadaceae</taxon>
        <taxon>Vreelandella</taxon>
    </lineage>
</organism>
<evidence type="ECO:0000313" key="3">
    <source>
        <dbReference type="Proteomes" id="UP000289555"/>
    </source>
</evidence>
<protein>
    <recommendedName>
        <fullName evidence="1">Double Cache domain-containing protein</fullName>
    </recommendedName>
</protein>
<reference evidence="3" key="1">
    <citation type="journal article" date="2019" name="Microbiol. Resour. Announc.">
        <title>Complete Genome Sequence of Halomonas olivaria, a Moderately Halophilic Bacterium Isolated from Olive Processing Effluents, Obtained by Nanopore Sequencing.</title>
        <authorList>
            <person name="Nagata S."/>
            <person name="Ii K.M."/>
            <person name="Tsukimi T."/>
            <person name="Miura M.C."/>
            <person name="Galipon J."/>
            <person name="Arakawa K."/>
        </authorList>
    </citation>
    <scope>NUCLEOTIDE SEQUENCE [LARGE SCALE GENOMIC DNA]</scope>
    <source>
        <strain evidence="3">TYRC17</strain>
    </source>
</reference>
<dbReference type="InterPro" id="IPR029150">
    <property type="entry name" value="dCache_3"/>
</dbReference>
<proteinExistence type="predicted"/>
<evidence type="ECO:0000259" key="1">
    <source>
        <dbReference type="Pfam" id="PF14827"/>
    </source>
</evidence>
<dbReference type="Proteomes" id="UP000289555">
    <property type="component" value="Chromosome"/>
</dbReference>
<sequence length="83" mass="8771">MPVLEEGESVGMVVLSRSLADVTRQAKEVSGSEVALFVTGPVEDSQVSATRQLQAWNGQLLALTSEEQSLIPLQQAADTVCVA</sequence>
<evidence type="ECO:0000313" key="2">
    <source>
        <dbReference type="EMBL" id="BBI52352.1"/>
    </source>
</evidence>
<name>A0ABM7GNU0_9GAMM</name>
<feature type="domain" description="Double Cache" evidence="1">
    <location>
        <begin position="1"/>
        <end position="67"/>
    </location>
</feature>
<accession>A0ABM7GNU0</accession>
<dbReference type="Pfam" id="PF14827">
    <property type="entry name" value="dCache_3"/>
    <property type="match status" value="1"/>
</dbReference>
<keyword evidence="3" id="KW-1185">Reference proteome</keyword>
<dbReference type="EMBL" id="AP019416">
    <property type="protein sequence ID" value="BBI52352.1"/>
    <property type="molecule type" value="Genomic_DNA"/>
</dbReference>